<organism evidence="1">
    <name type="scientific">Utricularia reniformis</name>
    <dbReference type="NCBI Taxonomy" id="192314"/>
    <lineage>
        <taxon>Eukaryota</taxon>
        <taxon>Viridiplantae</taxon>
        <taxon>Streptophyta</taxon>
        <taxon>Embryophyta</taxon>
        <taxon>Tracheophyta</taxon>
        <taxon>Spermatophyta</taxon>
        <taxon>Magnoliopsida</taxon>
        <taxon>eudicotyledons</taxon>
        <taxon>Gunneridae</taxon>
        <taxon>Pentapetalae</taxon>
        <taxon>asterids</taxon>
        <taxon>lamiids</taxon>
        <taxon>Lamiales</taxon>
        <taxon>Lentibulariaceae</taxon>
        <taxon>Utricularia</taxon>
    </lineage>
</organism>
<accession>A0A1Y0B022</accession>
<evidence type="ECO:0000313" key="1">
    <source>
        <dbReference type="EMBL" id="ART30734.1"/>
    </source>
</evidence>
<sequence length="45" mass="5117">MCLAQLFPINKLRHSLLVHQTMLISKVDQYIMTRSALSGNLVKCT</sequence>
<dbReference type="EMBL" id="KY774314">
    <property type="protein sequence ID" value="ART30734.1"/>
    <property type="molecule type" value="Genomic_DNA"/>
</dbReference>
<gene>
    <name evidence="1" type="ORF">AEK19_MT0477</name>
</gene>
<protein>
    <submittedName>
        <fullName evidence="1">Uncharacterized protein</fullName>
    </submittedName>
</protein>
<dbReference type="AlphaFoldDB" id="A0A1Y0B022"/>
<geneLocation type="mitochondrion" evidence="1"/>
<proteinExistence type="predicted"/>
<reference evidence="1" key="1">
    <citation type="submission" date="2017-03" db="EMBL/GenBank/DDBJ databases">
        <title>The mitochondrial genome of the carnivorous plant Utricularia reniformis (Lentibulariaceae): structure, comparative analysis and evolutionary landmarks.</title>
        <authorList>
            <person name="Silva S.R."/>
            <person name="Alvarenga D.O."/>
            <person name="Michael T.P."/>
            <person name="Miranda V.F.O."/>
            <person name="Varani A.M."/>
        </authorList>
    </citation>
    <scope>NUCLEOTIDE SEQUENCE</scope>
</reference>
<keyword evidence="1" id="KW-0496">Mitochondrion</keyword>
<name>A0A1Y0B022_9LAMI</name>